<dbReference type="AlphaFoldDB" id="A0A150J9J6"/>
<proteinExistence type="predicted"/>
<evidence type="ECO:0000313" key="2">
    <source>
        <dbReference type="Proteomes" id="UP000075398"/>
    </source>
</evidence>
<dbReference type="EMBL" id="LNGC01000001">
    <property type="protein sequence ID" value="KYC53866.1"/>
    <property type="molecule type" value="Genomic_DNA"/>
</dbReference>
<dbReference type="Proteomes" id="UP000075398">
    <property type="component" value="Unassembled WGS sequence"/>
</dbReference>
<sequence length="253" mass="29186">MSDYEYWMFNNIPIEYVIKSTYDPATGNIKLNCYTEGDADNDPRIFLEKWRKLESLEESRTKNLNNQAIIQAVGSPTYLLTNALQRWEAVLSKVTFSENEWSKQRIYFNLEFIVGDVRYLDKYGVKYPIGYGYNNLQYKKYLDSSSSSNILGEELGEVQITEADPIIRVDVYGAGINLPSWVEINGKRKYWHYKQGKPVEKLIFKVDNTQIVTIRSPNYQNGVSNGYYGSNIKAICTFPNENKSILTEPIEGV</sequence>
<accession>A0A150J9J6</accession>
<protein>
    <submittedName>
        <fullName evidence="1">Uncharacterized protein</fullName>
    </submittedName>
</protein>
<comment type="caution">
    <text evidence="1">The sequence shown here is derived from an EMBL/GenBank/DDBJ whole genome shotgun (WGS) entry which is preliminary data.</text>
</comment>
<gene>
    <name evidence="1" type="ORF">AMQ22_00065</name>
</gene>
<name>A0A150J9J6_9EURY</name>
<evidence type="ECO:0000313" key="1">
    <source>
        <dbReference type="EMBL" id="KYC53866.1"/>
    </source>
</evidence>
<reference evidence="1 2" key="1">
    <citation type="journal article" date="2016" name="ISME J.">
        <title>Chasing the elusive Euryarchaeota class WSA2: genomes reveal a uniquely fastidious methyl-reducing methanogen.</title>
        <authorList>
            <person name="Nobu M.K."/>
            <person name="Narihiro T."/>
            <person name="Kuroda K."/>
            <person name="Mei R."/>
            <person name="Liu W.T."/>
        </authorList>
    </citation>
    <scope>NUCLEOTIDE SEQUENCE [LARGE SCALE GENOMIC DNA]</scope>
    <source>
        <strain evidence="1">U1lsi0528_Bin055</strain>
    </source>
</reference>
<organism evidence="1 2">
    <name type="scientific">Candidatus Methanofastidiosum methylothiophilum</name>
    <dbReference type="NCBI Taxonomy" id="1705564"/>
    <lineage>
        <taxon>Archaea</taxon>
        <taxon>Methanobacteriati</taxon>
        <taxon>Methanobacteriota</taxon>
        <taxon>Stenosarchaea group</taxon>
        <taxon>Candidatus Methanofastidiosia</taxon>
        <taxon>Candidatus Methanofastidiosales</taxon>
        <taxon>Candidatus Methanofastidiosaceae</taxon>
        <taxon>Candidatus Methanofastidiosum</taxon>
    </lineage>
</organism>